<evidence type="ECO:0000256" key="5">
    <source>
        <dbReference type="SAM" id="MobiDB-lite"/>
    </source>
</evidence>
<dbReference type="Pfam" id="PF04667">
    <property type="entry name" value="Endosulfine"/>
    <property type="match status" value="1"/>
</dbReference>
<evidence type="ECO:0000256" key="4">
    <source>
        <dbReference type="RuleBase" id="RU363120"/>
    </source>
</evidence>
<dbReference type="PANTHER" id="PTHR10358">
    <property type="entry name" value="ENDOSULFINE"/>
    <property type="match status" value="1"/>
</dbReference>
<evidence type="ECO:0000313" key="6">
    <source>
        <dbReference type="EnsemblMetazoa" id="GAUT010031-PA"/>
    </source>
</evidence>
<dbReference type="GO" id="GO:0004864">
    <property type="term" value="F:protein phosphatase inhibitor activity"/>
    <property type="evidence" value="ECO:0007669"/>
    <property type="project" value="UniProtKB-KW"/>
</dbReference>
<sequence>MASTGTNVNPNTSTEDAQEEQVNMNKLQQLEEEALKLKYPGTTENTTALLHKSLQKGQKFFDSGDYQMAKQKCERRITFSMNSFLLSSDSLLHHRSGHFNLIIIRTTEGNLFLWSRTMYI</sequence>
<keyword evidence="4" id="KW-0131">Cell cycle</keyword>
<dbReference type="AlphaFoldDB" id="A0A1A9UN32"/>
<keyword evidence="4" id="KW-0132">Cell division</keyword>
<dbReference type="STRING" id="7395.A0A1A9UN32"/>
<keyword evidence="7" id="KW-1185">Reference proteome</keyword>
<dbReference type="GO" id="GO:0005737">
    <property type="term" value="C:cytoplasm"/>
    <property type="evidence" value="ECO:0007669"/>
    <property type="project" value="UniProtKB-SubCell"/>
</dbReference>
<evidence type="ECO:0000256" key="1">
    <source>
        <dbReference type="ARBA" id="ARBA00010520"/>
    </source>
</evidence>
<proteinExistence type="inferred from homology"/>
<organism evidence="6 7">
    <name type="scientific">Glossina austeni</name>
    <name type="common">Savannah tsetse fly</name>
    <dbReference type="NCBI Taxonomy" id="7395"/>
    <lineage>
        <taxon>Eukaryota</taxon>
        <taxon>Metazoa</taxon>
        <taxon>Ecdysozoa</taxon>
        <taxon>Arthropoda</taxon>
        <taxon>Hexapoda</taxon>
        <taxon>Insecta</taxon>
        <taxon>Pterygota</taxon>
        <taxon>Neoptera</taxon>
        <taxon>Endopterygota</taxon>
        <taxon>Diptera</taxon>
        <taxon>Brachycera</taxon>
        <taxon>Muscomorpha</taxon>
        <taxon>Hippoboscoidea</taxon>
        <taxon>Glossinidae</taxon>
        <taxon>Glossina</taxon>
    </lineage>
</organism>
<keyword evidence="2 4" id="KW-0498">Mitosis</keyword>
<evidence type="ECO:0000313" key="7">
    <source>
        <dbReference type="Proteomes" id="UP000078200"/>
    </source>
</evidence>
<dbReference type="Proteomes" id="UP000078200">
    <property type="component" value="Unassembled WGS sequence"/>
</dbReference>
<dbReference type="InterPro" id="IPR006760">
    <property type="entry name" value="Endosulphine"/>
</dbReference>
<reference evidence="6" key="1">
    <citation type="submission" date="2020-05" db="UniProtKB">
        <authorList>
            <consortium name="EnsemblMetazoa"/>
        </authorList>
    </citation>
    <scope>IDENTIFICATION</scope>
    <source>
        <strain evidence="6">TTRI</strain>
    </source>
</reference>
<accession>A0A1A9UN32</accession>
<protein>
    <submittedName>
        <fullName evidence="6">Uncharacterized protein</fullName>
    </submittedName>
</protein>
<evidence type="ECO:0000256" key="2">
    <source>
        <dbReference type="ARBA" id="ARBA00022776"/>
    </source>
</evidence>
<comment type="subcellular location">
    <subcellularLocation>
        <location evidence="4">Cytoplasm</location>
    </subcellularLocation>
</comment>
<keyword evidence="4" id="KW-0963">Cytoplasm</keyword>
<evidence type="ECO:0000256" key="3">
    <source>
        <dbReference type="ARBA" id="ARBA00023272"/>
    </source>
</evidence>
<name>A0A1A9UN32_GLOAU</name>
<dbReference type="PANTHER" id="PTHR10358:SF6">
    <property type="entry name" value="ENDOSULFINE, ISOFORM A"/>
    <property type="match status" value="1"/>
</dbReference>
<dbReference type="EnsemblMetazoa" id="GAUT010031-RA">
    <property type="protein sequence ID" value="GAUT010031-PA"/>
    <property type="gene ID" value="GAUT010031"/>
</dbReference>
<comment type="similarity">
    <text evidence="1 4">Belongs to the endosulfine family.</text>
</comment>
<comment type="function">
    <text evidence="4">Protein phosphatase inhibitor that specifically inhibits protein phosphatase 2A (PP2A) during mitosis.</text>
</comment>
<feature type="region of interest" description="Disordered" evidence="5">
    <location>
        <begin position="1"/>
        <end position="22"/>
    </location>
</feature>
<keyword evidence="3 4" id="KW-0650">Protein phosphatase inhibitor</keyword>
<dbReference type="VEuPathDB" id="VectorBase:GAUT010031"/>
<dbReference type="GO" id="GO:0051301">
    <property type="term" value="P:cell division"/>
    <property type="evidence" value="ECO:0007669"/>
    <property type="project" value="UniProtKB-KW"/>
</dbReference>